<evidence type="ECO:0000256" key="2">
    <source>
        <dbReference type="ARBA" id="ARBA00022692"/>
    </source>
</evidence>
<keyword evidence="11" id="KW-1185">Reference proteome</keyword>
<dbReference type="Gene3D" id="1.20.1720.10">
    <property type="entry name" value="Multidrug resistance protein D"/>
    <property type="match status" value="1"/>
</dbReference>
<dbReference type="EMBL" id="BOQM01000026">
    <property type="protein sequence ID" value="GIM86601.1"/>
    <property type="molecule type" value="Genomic_DNA"/>
</dbReference>
<dbReference type="CDD" id="cd17321">
    <property type="entry name" value="MFS_MMR_MDR_like"/>
    <property type="match status" value="1"/>
</dbReference>
<feature type="transmembrane region" description="Helical" evidence="6">
    <location>
        <begin position="100"/>
        <end position="121"/>
    </location>
</feature>
<dbReference type="Proteomes" id="UP000677457">
    <property type="component" value="Unassembled WGS sequence"/>
</dbReference>
<dbReference type="Pfam" id="PF07690">
    <property type="entry name" value="MFS_1"/>
    <property type="match status" value="1"/>
</dbReference>
<sequence>MATHARPVDAGGGTTPPAPRTDAPASGPADQPGLVFVLMIGIFLSVLDFFIVSVAVPSIQRDLSATSATVQLTIAAYALGYAGLLIVGGRLGDIFGRRRMFSAGILLFTVASAVCGVAPNAESLIAGRLAQGLAAAVMTPQVLSIISATLTGAPRARAFTAYGFTMGIAAVFGQLIGGVLIWADPMGLGWRSVFLINVPIGVVALVLVPRRVPESRATGRPVLDLPGMILISLAMGAMVLPLIEGRERGWPLWAWLCLAAALMLFAAFMVRERAVAGRRAAPLVHPGLFHDRAFSAGLLTQLFFYFGQASFFLVFAVYVQNGRGFSALQAGVLFIAIGGGYMATSLIAQRVAMRLGRQVIALGALLRTTAAVSMIAALAGPAGEGSIWWLVPALVIDGAGQGLAVAPLASTVLSRIDPQHAGAASGVLSTGIWAGNAFGVAIIGIIFYGTLSRAGGDPFRDAFSASLVFIAVVGALVATLVQLLPRAPQSAR</sequence>
<dbReference type="Proteomes" id="UP000315983">
    <property type="component" value="Unassembled WGS sequence"/>
</dbReference>
<dbReference type="EMBL" id="VFOL01000001">
    <property type="protein sequence ID" value="TQL38134.1"/>
    <property type="molecule type" value="Genomic_DNA"/>
</dbReference>
<feature type="transmembrane region" description="Helical" evidence="6">
    <location>
        <begin position="159"/>
        <end position="182"/>
    </location>
</feature>
<feature type="transmembrane region" description="Helical" evidence="6">
    <location>
        <begin position="325"/>
        <end position="347"/>
    </location>
</feature>
<name>A0A542XQK2_SALAC</name>
<dbReference type="PROSITE" id="PS50850">
    <property type="entry name" value="MFS"/>
    <property type="match status" value="1"/>
</dbReference>
<reference evidence="8 11" key="2">
    <citation type="submission" date="2021-03" db="EMBL/GenBank/DDBJ databases">
        <title>Whole genome shotgun sequence of Salinispora arenicola NBRC 105043.</title>
        <authorList>
            <person name="Komaki H."/>
            <person name="Tamura T."/>
        </authorList>
    </citation>
    <scope>NUCLEOTIDE SEQUENCE [LARGE SCALE GENOMIC DNA]</scope>
    <source>
        <strain evidence="8 11">NBRC 105043</strain>
    </source>
</reference>
<evidence type="ECO:0000313" key="11">
    <source>
        <dbReference type="Proteomes" id="UP000677457"/>
    </source>
</evidence>
<evidence type="ECO:0000313" key="8">
    <source>
        <dbReference type="EMBL" id="GIM86601.1"/>
    </source>
</evidence>
<evidence type="ECO:0000313" key="10">
    <source>
        <dbReference type="Proteomes" id="UP000315983"/>
    </source>
</evidence>
<feature type="transmembrane region" description="Helical" evidence="6">
    <location>
        <begin position="462"/>
        <end position="484"/>
    </location>
</feature>
<feature type="domain" description="Major facilitator superfamily (MFS) profile" evidence="7">
    <location>
        <begin position="34"/>
        <end position="491"/>
    </location>
</feature>
<evidence type="ECO:0000256" key="6">
    <source>
        <dbReference type="SAM" id="Phobius"/>
    </source>
</evidence>
<evidence type="ECO:0000313" key="9">
    <source>
        <dbReference type="EMBL" id="TQL38134.1"/>
    </source>
</evidence>
<feature type="transmembrane region" description="Helical" evidence="6">
    <location>
        <begin position="421"/>
        <end position="450"/>
    </location>
</feature>
<keyword evidence="2 6" id="KW-0812">Transmembrane</keyword>
<dbReference type="AlphaFoldDB" id="A0A542XQK2"/>
<dbReference type="InterPro" id="IPR020846">
    <property type="entry name" value="MFS_dom"/>
</dbReference>
<feature type="transmembrane region" description="Helical" evidence="6">
    <location>
        <begin position="359"/>
        <end position="380"/>
    </location>
</feature>
<dbReference type="GO" id="GO:0022857">
    <property type="term" value="F:transmembrane transporter activity"/>
    <property type="evidence" value="ECO:0007669"/>
    <property type="project" value="InterPro"/>
</dbReference>
<dbReference type="Gene3D" id="1.20.1250.20">
    <property type="entry name" value="MFS general substrate transporter like domains"/>
    <property type="match status" value="1"/>
</dbReference>
<reference evidence="9 10" key="1">
    <citation type="submission" date="2019-06" db="EMBL/GenBank/DDBJ databases">
        <title>Sequencing the genomes of 1000 actinobacteria strains.</title>
        <authorList>
            <person name="Klenk H.-P."/>
        </authorList>
    </citation>
    <scope>NUCLEOTIDE SEQUENCE [LARGE SCALE GENOMIC DNA]</scope>
    <source>
        <strain evidence="9 10">DSM 44819</strain>
    </source>
</reference>
<gene>
    <name evidence="9" type="ORF">FB564_3317</name>
    <name evidence="8" type="ORF">Sar04_33370</name>
</gene>
<dbReference type="GO" id="GO:0005886">
    <property type="term" value="C:plasma membrane"/>
    <property type="evidence" value="ECO:0007669"/>
    <property type="project" value="UniProtKB-SubCell"/>
</dbReference>
<feature type="transmembrane region" description="Helical" evidence="6">
    <location>
        <begin position="68"/>
        <end position="88"/>
    </location>
</feature>
<dbReference type="PANTHER" id="PTHR42718">
    <property type="entry name" value="MAJOR FACILITATOR SUPERFAMILY MULTIDRUG TRANSPORTER MFSC"/>
    <property type="match status" value="1"/>
</dbReference>
<evidence type="ECO:0000256" key="3">
    <source>
        <dbReference type="ARBA" id="ARBA00022989"/>
    </source>
</evidence>
<proteinExistence type="predicted"/>
<feature type="transmembrane region" description="Helical" evidence="6">
    <location>
        <begin position="252"/>
        <end position="270"/>
    </location>
</feature>
<dbReference type="SUPFAM" id="SSF103473">
    <property type="entry name" value="MFS general substrate transporter"/>
    <property type="match status" value="2"/>
</dbReference>
<feature type="transmembrane region" description="Helical" evidence="6">
    <location>
        <begin position="221"/>
        <end position="240"/>
    </location>
</feature>
<dbReference type="InterPro" id="IPR036259">
    <property type="entry name" value="MFS_trans_sf"/>
</dbReference>
<organism evidence="9 10">
    <name type="scientific">Salinispora arenicola</name>
    <dbReference type="NCBI Taxonomy" id="168697"/>
    <lineage>
        <taxon>Bacteria</taxon>
        <taxon>Bacillati</taxon>
        <taxon>Actinomycetota</taxon>
        <taxon>Actinomycetes</taxon>
        <taxon>Micromonosporales</taxon>
        <taxon>Micromonosporaceae</taxon>
        <taxon>Salinispora</taxon>
    </lineage>
</organism>
<feature type="transmembrane region" description="Helical" evidence="6">
    <location>
        <begin position="302"/>
        <end position="319"/>
    </location>
</feature>
<feature type="transmembrane region" description="Helical" evidence="6">
    <location>
        <begin position="188"/>
        <end position="209"/>
    </location>
</feature>
<keyword evidence="4 6" id="KW-0472">Membrane</keyword>
<accession>A0A542XQK2</accession>
<feature type="region of interest" description="Disordered" evidence="5">
    <location>
        <begin position="1"/>
        <end position="27"/>
    </location>
</feature>
<evidence type="ECO:0000259" key="7">
    <source>
        <dbReference type="PROSITE" id="PS50850"/>
    </source>
</evidence>
<feature type="transmembrane region" description="Helical" evidence="6">
    <location>
        <begin position="386"/>
        <end position="409"/>
    </location>
</feature>
<protein>
    <submittedName>
        <fullName evidence="9">EmrB/QacA subfamily drug resistance transporter</fullName>
    </submittedName>
    <submittedName>
        <fullName evidence="8">MFS transporter</fullName>
    </submittedName>
</protein>
<keyword evidence="3 6" id="KW-1133">Transmembrane helix</keyword>
<dbReference type="PANTHER" id="PTHR42718:SF39">
    <property type="entry name" value="ACTINORHODIN TRANSPORTER-RELATED"/>
    <property type="match status" value="1"/>
</dbReference>
<evidence type="ECO:0000256" key="1">
    <source>
        <dbReference type="ARBA" id="ARBA00004651"/>
    </source>
</evidence>
<evidence type="ECO:0000256" key="5">
    <source>
        <dbReference type="SAM" id="MobiDB-lite"/>
    </source>
</evidence>
<comment type="subcellular location">
    <subcellularLocation>
        <location evidence="1">Cell membrane</location>
        <topology evidence="1">Multi-pass membrane protein</topology>
    </subcellularLocation>
</comment>
<feature type="transmembrane region" description="Helical" evidence="6">
    <location>
        <begin position="133"/>
        <end position="152"/>
    </location>
</feature>
<feature type="transmembrane region" description="Helical" evidence="6">
    <location>
        <begin position="34"/>
        <end position="56"/>
    </location>
</feature>
<comment type="caution">
    <text evidence="9">The sequence shown here is derived from an EMBL/GenBank/DDBJ whole genome shotgun (WGS) entry which is preliminary data.</text>
</comment>
<dbReference type="InterPro" id="IPR011701">
    <property type="entry name" value="MFS"/>
</dbReference>
<evidence type="ECO:0000256" key="4">
    <source>
        <dbReference type="ARBA" id="ARBA00023136"/>
    </source>
</evidence>